<reference evidence="2 3" key="1">
    <citation type="submission" date="2018-11" db="EMBL/GenBank/DDBJ databases">
        <title>Genome sequence of Saitozyma podzolica DSM 27192.</title>
        <authorList>
            <person name="Aliyu H."/>
            <person name="Gorte O."/>
            <person name="Ochsenreither K."/>
        </authorList>
    </citation>
    <scope>NUCLEOTIDE SEQUENCE [LARGE SCALE GENOMIC DNA]</scope>
    <source>
        <strain evidence="2 3">DSM 27192</strain>
    </source>
</reference>
<name>A0A427YX02_9TREE</name>
<protein>
    <submittedName>
        <fullName evidence="2">Uncharacterized protein</fullName>
    </submittedName>
</protein>
<accession>A0A427YX02</accession>
<dbReference type="Proteomes" id="UP000279259">
    <property type="component" value="Unassembled WGS sequence"/>
</dbReference>
<evidence type="ECO:0000256" key="1">
    <source>
        <dbReference type="SAM" id="MobiDB-lite"/>
    </source>
</evidence>
<sequence length="189" mass="20882">MDYSDSSSESGNDAIDRRSMVPSDIESESEDGAREASDTDDSAFAERFYGIEDLDRSISAHKLVLTPLDVETEVQDEQVPSPQMITFVTEDGGFCIRGTDDALRSYIAELDGYIARRRQVLQTLVNSLISRGLWFEAYGRPGQTRLSMCSADTPEAQESLQQIGESIRLRPQPTIEFILSSSPATGSNE</sequence>
<keyword evidence="3" id="KW-1185">Reference proteome</keyword>
<organism evidence="2 3">
    <name type="scientific">Saitozyma podzolica</name>
    <dbReference type="NCBI Taxonomy" id="1890683"/>
    <lineage>
        <taxon>Eukaryota</taxon>
        <taxon>Fungi</taxon>
        <taxon>Dikarya</taxon>
        <taxon>Basidiomycota</taxon>
        <taxon>Agaricomycotina</taxon>
        <taxon>Tremellomycetes</taxon>
        <taxon>Tremellales</taxon>
        <taxon>Trimorphomycetaceae</taxon>
        <taxon>Saitozyma</taxon>
    </lineage>
</organism>
<dbReference type="EMBL" id="RSCD01000001">
    <property type="protein sequence ID" value="RSH95585.1"/>
    <property type="molecule type" value="Genomic_DNA"/>
</dbReference>
<dbReference type="OrthoDB" id="10347076at2759"/>
<feature type="compositionally biased region" description="Polar residues" evidence="1">
    <location>
        <begin position="1"/>
        <end position="11"/>
    </location>
</feature>
<proteinExistence type="predicted"/>
<comment type="caution">
    <text evidence="2">The sequence shown here is derived from an EMBL/GenBank/DDBJ whole genome shotgun (WGS) entry which is preliminary data.</text>
</comment>
<evidence type="ECO:0000313" key="3">
    <source>
        <dbReference type="Proteomes" id="UP000279259"/>
    </source>
</evidence>
<feature type="region of interest" description="Disordered" evidence="1">
    <location>
        <begin position="1"/>
        <end position="40"/>
    </location>
</feature>
<gene>
    <name evidence="2" type="ORF">EHS25_000677</name>
</gene>
<evidence type="ECO:0000313" key="2">
    <source>
        <dbReference type="EMBL" id="RSH95585.1"/>
    </source>
</evidence>
<dbReference type="AlphaFoldDB" id="A0A427YX02"/>